<dbReference type="EMBL" id="PDEP01000002">
    <property type="protein sequence ID" value="PEN08763.1"/>
    <property type="molecule type" value="Genomic_DNA"/>
</dbReference>
<organism evidence="1 2">
    <name type="scientific">Longimonas halophila</name>
    <dbReference type="NCBI Taxonomy" id="1469170"/>
    <lineage>
        <taxon>Bacteria</taxon>
        <taxon>Pseudomonadati</taxon>
        <taxon>Rhodothermota</taxon>
        <taxon>Rhodothermia</taxon>
        <taxon>Rhodothermales</taxon>
        <taxon>Salisaetaceae</taxon>
        <taxon>Longimonas</taxon>
    </lineage>
</organism>
<name>A0A2H3P073_9BACT</name>
<dbReference type="AlphaFoldDB" id="A0A2H3P073"/>
<comment type="caution">
    <text evidence="1">The sequence shown here is derived from an EMBL/GenBank/DDBJ whole genome shotgun (WGS) entry which is preliminary data.</text>
</comment>
<reference evidence="1 2" key="1">
    <citation type="submission" date="2017-10" db="EMBL/GenBank/DDBJ databases">
        <title>Draft genome of Longimonas halophila.</title>
        <authorList>
            <person name="Goh K.M."/>
            <person name="Shamsir M.S."/>
            <person name="Lim S.W."/>
        </authorList>
    </citation>
    <scope>NUCLEOTIDE SEQUENCE [LARGE SCALE GENOMIC DNA]</scope>
    <source>
        <strain evidence="1 2">KCTC 42399</strain>
    </source>
</reference>
<protein>
    <submittedName>
        <fullName evidence="1">Uncharacterized protein</fullName>
    </submittedName>
</protein>
<keyword evidence="2" id="KW-1185">Reference proteome</keyword>
<proteinExistence type="predicted"/>
<accession>A0A2H3P073</accession>
<evidence type="ECO:0000313" key="2">
    <source>
        <dbReference type="Proteomes" id="UP000221024"/>
    </source>
</evidence>
<dbReference type="Proteomes" id="UP000221024">
    <property type="component" value="Unassembled WGS sequence"/>
</dbReference>
<sequence>MKSMSYELLVRHAHAYETRAPVKRFGHPKANADLYKQSRLHDAKEGLRYAFDTLTSAVLGTCSLSVEERDRLNRFISRLDEASDVVETSEVMDDFRSSVFDKYFDINGRVVPKLEC</sequence>
<dbReference type="RefSeq" id="WP_098061157.1">
    <property type="nucleotide sequence ID" value="NZ_PDEP01000002.1"/>
</dbReference>
<evidence type="ECO:0000313" key="1">
    <source>
        <dbReference type="EMBL" id="PEN08763.1"/>
    </source>
</evidence>
<gene>
    <name evidence="1" type="ORF">CRI93_03125</name>
</gene>